<name>A0A227J2U6_VIBPH</name>
<evidence type="ECO:0000313" key="2">
    <source>
        <dbReference type="Proteomes" id="UP000214596"/>
    </source>
</evidence>
<gene>
    <name evidence="1" type="ORF">CA163_32180</name>
</gene>
<protein>
    <submittedName>
        <fullName evidence="1">Uncharacterized protein</fullName>
    </submittedName>
</protein>
<sequence length="96" mass="11076">RKHTGKKKSDKQLQSMGEIAFLFRDASAKGEDKFKPIQYTAIDSFWYHLLFELENNLAEQGNTLDNGERLKLVVDYPEGTPELHKLATLFPLHSLR</sequence>
<reference evidence="1 2" key="1">
    <citation type="journal article" date="2017" name="Appl. Environ. Microbiol.">
        <title>Parallel evolution of two clades of a major Atlantic endemic Vibrio parahaemolyticus pathogen lineage by independent acquisition of related pathogenicity islands.</title>
        <authorList>
            <person name="Xu F."/>
            <person name="Gonzalez-Escalona N."/>
            <person name="Drees K.P."/>
            <person name="Sebra R.P."/>
            <person name="Cooper V.S."/>
            <person name="Jones S.H."/>
            <person name="Whistler C.A."/>
        </authorList>
    </citation>
    <scope>NUCLEOTIDE SEQUENCE [LARGE SCALE GENOMIC DNA]</scope>
    <source>
        <strain evidence="1 2">MAVP-3</strain>
    </source>
</reference>
<dbReference type="EMBL" id="NIXT01003996">
    <property type="protein sequence ID" value="OXE28765.1"/>
    <property type="molecule type" value="Genomic_DNA"/>
</dbReference>
<proteinExistence type="predicted"/>
<dbReference type="AlphaFoldDB" id="A0A227J2U6"/>
<feature type="non-terminal residue" evidence="1">
    <location>
        <position position="1"/>
    </location>
</feature>
<evidence type="ECO:0000313" key="1">
    <source>
        <dbReference type="EMBL" id="OXE28765.1"/>
    </source>
</evidence>
<dbReference type="Proteomes" id="UP000214596">
    <property type="component" value="Unassembled WGS sequence"/>
</dbReference>
<feature type="non-terminal residue" evidence="1">
    <location>
        <position position="96"/>
    </location>
</feature>
<accession>A0A227J2U6</accession>
<organism evidence="1 2">
    <name type="scientific">Vibrio parahaemolyticus</name>
    <dbReference type="NCBI Taxonomy" id="670"/>
    <lineage>
        <taxon>Bacteria</taxon>
        <taxon>Pseudomonadati</taxon>
        <taxon>Pseudomonadota</taxon>
        <taxon>Gammaproteobacteria</taxon>
        <taxon>Vibrionales</taxon>
        <taxon>Vibrionaceae</taxon>
        <taxon>Vibrio</taxon>
    </lineage>
</organism>
<comment type="caution">
    <text evidence="1">The sequence shown here is derived from an EMBL/GenBank/DDBJ whole genome shotgun (WGS) entry which is preliminary data.</text>
</comment>